<evidence type="ECO:0000256" key="1">
    <source>
        <dbReference type="ARBA" id="ARBA00004502"/>
    </source>
</evidence>
<keyword evidence="3" id="KW-0551">Lipid droplet</keyword>
<dbReference type="Pfam" id="PF03036">
    <property type="entry name" value="Perilipin"/>
    <property type="match status" value="1"/>
</dbReference>
<accession>A0A6P7FH79</accession>
<feature type="region of interest" description="Disordered" evidence="4">
    <location>
        <begin position="223"/>
        <end position="244"/>
    </location>
</feature>
<dbReference type="PANTHER" id="PTHR14024">
    <property type="entry name" value="PERILIPIN"/>
    <property type="match status" value="1"/>
</dbReference>
<feature type="compositionally biased region" description="Low complexity" evidence="4">
    <location>
        <begin position="225"/>
        <end position="238"/>
    </location>
</feature>
<keyword evidence="6" id="KW-1185">Reference proteome</keyword>
<evidence type="ECO:0000256" key="4">
    <source>
        <dbReference type="SAM" id="MobiDB-lite"/>
    </source>
</evidence>
<reference evidence="7 8" key="1">
    <citation type="submission" date="2025-04" db="UniProtKB">
        <authorList>
            <consortium name="RefSeq"/>
        </authorList>
    </citation>
    <scope>IDENTIFICATION</scope>
    <source>
        <tissue evidence="7 8">Whole insect</tissue>
    </source>
</reference>
<sequence>MAAITEVSEAPVAQSNLTCLESVNRFSKLPVVDSTIKTATSLYEKVKDLNGLTHWTFSTAETTLCKAVDLGMPIATPVIKNFEGPIKKVDNVLCSGLDYVEEKIPAVKLPTNEIALQIYNTTKDYVNNTITPAVETAKAYAEPAVKTAKDLVEPAYERAKSAVEPTLERARHIVEPIVQPALDKANAIKENVMQRVDEYLHLSHQEGEVVECQECVQIRKRLEAQQQQDNQNEQQQQDQHPEGQ</sequence>
<dbReference type="RefSeq" id="XP_028134278.1">
    <property type="nucleotide sequence ID" value="XM_028278477.1"/>
</dbReference>
<dbReference type="KEGG" id="dvv:114329393"/>
<dbReference type="GO" id="GO:0010890">
    <property type="term" value="P:positive regulation of triglyceride storage"/>
    <property type="evidence" value="ECO:0007669"/>
    <property type="project" value="TreeGrafter"/>
</dbReference>
<reference evidence="5" key="2">
    <citation type="submission" date="2025-05" db="UniProtKB">
        <authorList>
            <consortium name="EnsemblMetazoa"/>
        </authorList>
    </citation>
    <scope>IDENTIFICATION</scope>
</reference>
<dbReference type="AlphaFoldDB" id="A0A6P7FH79"/>
<dbReference type="EnsemblMetazoa" id="XM_028278476.2">
    <property type="protein sequence ID" value="XP_028134277.1"/>
    <property type="gene ID" value="LOC114329393"/>
</dbReference>
<dbReference type="SUPFAM" id="SSF58113">
    <property type="entry name" value="Apolipoprotein A-I"/>
    <property type="match status" value="1"/>
</dbReference>
<evidence type="ECO:0000256" key="3">
    <source>
        <dbReference type="ARBA" id="ARBA00022677"/>
    </source>
</evidence>
<dbReference type="InterPro" id="IPR004279">
    <property type="entry name" value="Perilipin"/>
</dbReference>
<evidence type="ECO:0000313" key="8">
    <source>
        <dbReference type="RefSeq" id="XP_028134278.1"/>
    </source>
</evidence>
<dbReference type="PANTHER" id="PTHR14024:SF49">
    <property type="entry name" value="LIPID STORAGE DROPLETS SURFACE-BINDING PROTEIN 1"/>
    <property type="match status" value="1"/>
</dbReference>
<dbReference type="GeneID" id="114329393"/>
<dbReference type="GO" id="GO:0005811">
    <property type="term" value="C:lipid droplet"/>
    <property type="evidence" value="ECO:0007669"/>
    <property type="project" value="UniProtKB-SubCell"/>
</dbReference>
<evidence type="ECO:0000256" key="2">
    <source>
        <dbReference type="ARBA" id="ARBA00006311"/>
    </source>
</evidence>
<evidence type="ECO:0000313" key="7">
    <source>
        <dbReference type="RefSeq" id="XP_028134277.1"/>
    </source>
</evidence>
<evidence type="ECO:0000313" key="6">
    <source>
        <dbReference type="Proteomes" id="UP001652700"/>
    </source>
</evidence>
<dbReference type="GO" id="GO:0005829">
    <property type="term" value="C:cytosol"/>
    <property type="evidence" value="ECO:0007669"/>
    <property type="project" value="TreeGrafter"/>
</dbReference>
<dbReference type="RefSeq" id="XP_028134277.1">
    <property type="nucleotide sequence ID" value="XM_028278476.1"/>
</dbReference>
<organism evidence="7">
    <name type="scientific">Diabrotica virgifera virgifera</name>
    <name type="common">western corn rootworm</name>
    <dbReference type="NCBI Taxonomy" id="50390"/>
    <lineage>
        <taxon>Eukaryota</taxon>
        <taxon>Metazoa</taxon>
        <taxon>Ecdysozoa</taxon>
        <taxon>Arthropoda</taxon>
        <taxon>Hexapoda</taxon>
        <taxon>Insecta</taxon>
        <taxon>Pterygota</taxon>
        <taxon>Neoptera</taxon>
        <taxon>Endopterygota</taxon>
        <taxon>Coleoptera</taxon>
        <taxon>Polyphaga</taxon>
        <taxon>Cucujiformia</taxon>
        <taxon>Chrysomeloidea</taxon>
        <taxon>Chrysomelidae</taxon>
        <taxon>Galerucinae</taxon>
        <taxon>Diabroticina</taxon>
        <taxon>Diabroticites</taxon>
        <taxon>Diabrotica</taxon>
    </lineage>
</organism>
<comment type="subcellular location">
    <subcellularLocation>
        <location evidence="1">Lipid droplet</location>
    </subcellularLocation>
</comment>
<protein>
    <submittedName>
        <fullName evidence="7 8">Perilipin-2-like isoform X1</fullName>
    </submittedName>
</protein>
<dbReference type="GO" id="GO:0019915">
    <property type="term" value="P:lipid storage"/>
    <property type="evidence" value="ECO:0007669"/>
    <property type="project" value="TreeGrafter"/>
</dbReference>
<gene>
    <name evidence="7 8" type="primary">LOC114329393</name>
</gene>
<dbReference type="OrthoDB" id="376826at2759"/>
<name>A0A6P7FH79_DIAVI</name>
<evidence type="ECO:0000313" key="5">
    <source>
        <dbReference type="EnsemblMetazoa" id="XP_028134277.1"/>
    </source>
</evidence>
<dbReference type="EnsemblMetazoa" id="XM_028278477.2">
    <property type="protein sequence ID" value="XP_028134278.1"/>
    <property type="gene ID" value="LOC114329393"/>
</dbReference>
<proteinExistence type="inferred from homology"/>
<comment type="similarity">
    <text evidence="2">Belongs to the perilipin family.</text>
</comment>
<dbReference type="Proteomes" id="UP001652700">
    <property type="component" value="Unplaced"/>
</dbReference>